<dbReference type="EMBL" id="QJJV01000017">
    <property type="protein sequence ID" value="PXX12520.1"/>
    <property type="molecule type" value="Genomic_DNA"/>
</dbReference>
<organism evidence="1 2">
    <name type="scientific">Paraburkholderia tropica</name>
    <dbReference type="NCBI Taxonomy" id="92647"/>
    <lineage>
        <taxon>Bacteria</taxon>
        <taxon>Pseudomonadati</taxon>
        <taxon>Pseudomonadota</taxon>
        <taxon>Betaproteobacteria</taxon>
        <taxon>Burkholderiales</taxon>
        <taxon>Burkholderiaceae</taxon>
        <taxon>Paraburkholderia</taxon>
    </lineage>
</organism>
<name>A0ABX5MIW8_9BURK</name>
<reference evidence="1 2" key="1">
    <citation type="submission" date="2018-05" db="EMBL/GenBank/DDBJ databases">
        <title>Genomic Encyclopedia of Type Strains, Phase IV (KMG-V): Genome sequencing to study the core and pangenomes of soil and plant-associated prokaryotes.</title>
        <authorList>
            <person name="Whitman W."/>
        </authorList>
    </citation>
    <scope>NUCLEOTIDE SEQUENCE [LARGE SCALE GENOMIC DNA]</scope>
    <source>
        <strain evidence="1 2">SIr-6563</strain>
    </source>
</reference>
<evidence type="ECO:0000313" key="1">
    <source>
        <dbReference type="EMBL" id="PXX12520.1"/>
    </source>
</evidence>
<dbReference type="Proteomes" id="UP000247515">
    <property type="component" value="Unassembled WGS sequence"/>
</dbReference>
<sequence>MRYGVYAPAPIRHGVSHSGENYLTDLGWRGFWQTGIKRWRRRILQQELDRLGCLFTPKFCYEDEREIHSRGDAATRDDVAVPHDAPVFRNGTESGQHVPPRQ</sequence>
<evidence type="ECO:0000313" key="2">
    <source>
        <dbReference type="Proteomes" id="UP000247515"/>
    </source>
</evidence>
<gene>
    <name evidence="1" type="ORF">C7400_117124</name>
</gene>
<comment type="caution">
    <text evidence="1">The sequence shown here is derived from an EMBL/GenBank/DDBJ whole genome shotgun (WGS) entry which is preliminary data.</text>
</comment>
<keyword evidence="2" id="KW-1185">Reference proteome</keyword>
<protein>
    <recommendedName>
        <fullName evidence="3">Transposase</fullName>
    </recommendedName>
</protein>
<accession>A0ABX5MIW8</accession>
<evidence type="ECO:0008006" key="3">
    <source>
        <dbReference type="Google" id="ProtNLM"/>
    </source>
</evidence>
<proteinExistence type="predicted"/>